<accession>A0A9P4J206</accession>
<feature type="compositionally biased region" description="Basic and acidic residues" evidence="1">
    <location>
        <begin position="264"/>
        <end position="278"/>
    </location>
</feature>
<evidence type="ECO:0000256" key="1">
    <source>
        <dbReference type="SAM" id="MobiDB-lite"/>
    </source>
</evidence>
<dbReference type="Proteomes" id="UP000799439">
    <property type="component" value="Unassembled WGS sequence"/>
</dbReference>
<keyword evidence="3" id="KW-1185">Reference proteome</keyword>
<feature type="region of interest" description="Disordered" evidence="1">
    <location>
        <begin position="54"/>
        <end position="89"/>
    </location>
</feature>
<name>A0A9P4J206_9PEZI</name>
<gene>
    <name evidence="2" type="ORF">K461DRAFT_292697</name>
</gene>
<feature type="region of interest" description="Disordered" evidence="1">
    <location>
        <begin position="1"/>
        <end position="26"/>
    </location>
</feature>
<feature type="compositionally biased region" description="Basic and acidic residues" evidence="1">
    <location>
        <begin position="334"/>
        <end position="348"/>
    </location>
</feature>
<dbReference type="AlphaFoldDB" id="A0A9P4J206"/>
<protein>
    <recommendedName>
        <fullName evidence="4">Nuclear protein Es2</fullName>
    </recommendedName>
</protein>
<dbReference type="EMBL" id="ML996084">
    <property type="protein sequence ID" value="KAF2154012.1"/>
    <property type="molecule type" value="Genomic_DNA"/>
</dbReference>
<organism evidence="2 3">
    <name type="scientific">Myriangium duriaei CBS 260.36</name>
    <dbReference type="NCBI Taxonomy" id="1168546"/>
    <lineage>
        <taxon>Eukaryota</taxon>
        <taxon>Fungi</taxon>
        <taxon>Dikarya</taxon>
        <taxon>Ascomycota</taxon>
        <taxon>Pezizomycotina</taxon>
        <taxon>Dothideomycetes</taxon>
        <taxon>Dothideomycetidae</taxon>
        <taxon>Myriangiales</taxon>
        <taxon>Myriangiaceae</taxon>
        <taxon>Myriangium</taxon>
    </lineage>
</organism>
<evidence type="ECO:0000313" key="3">
    <source>
        <dbReference type="Proteomes" id="UP000799439"/>
    </source>
</evidence>
<comment type="caution">
    <text evidence="2">The sequence shown here is derived from an EMBL/GenBank/DDBJ whole genome shotgun (WGS) entry which is preliminary data.</text>
</comment>
<dbReference type="OrthoDB" id="3890363at2759"/>
<reference evidence="2" key="1">
    <citation type="journal article" date="2020" name="Stud. Mycol.">
        <title>101 Dothideomycetes genomes: a test case for predicting lifestyles and emergence of pathogens.</title>
        <authorList>
            <person name="Haridas S."/>
            <person name="Albert R."/>
            <person name="Binder M."/>
            <person name="Bloem J."/>
            <person name="Labutti K."/>
            <person name="Salamov A."/>
            <person name="Andreopoulos B."/>
            <person name="Baker S."/>
            <person name="Barry K."/>
            <person name="Bills G."/>
            <person name="Bluhm B."/>
            <person name="Cannon C."/>
            <person name="Castanera R."/>
            <person name="Culley D."/>
            <person name="Daum C."/>
            <person name="Ezra D."/>
            <person name="Gonzalez J."/>
            <person name="Henrissat B."/>
            <person name="Kuo A."/>
            <person name="Liang C."/>
            <person name="Lipzen A."/>
            <person name="Lutzoni F."/>
            <person name="Magnuson J."/>
            <person name="Mondo S."/>
            <person name="Nolan M."/>
            <person name="Ohm R."/>
            <person name="Pangilinan J."/>
            <person name="Park H.-J."/>
            <person name="Ramirez L."/>
            <person name="Alfaro M."/>
            <person name="Sun H."/>
            <person name="Tritt A."/>
            <person name="Yoshinaga Y."/>
            <person name="Zwiers L.-H."/>
            <person name="Turgeon B."/>
            <person name="Goodwin S."/>
            <person name="Spatafora J."/>
            <person name="Crous P."/>
            <person name="Grigoriev I."/>
        </authorList>
    </citation>
    <scope>NUCLEOTIDE SEQUENCE</scope>
    <source>
        <strain evidence="2">CBS 260.36</strain>
    </source>
</reference>
<proteinExistence type="predicted"/>
<evidence type="ECO:0000313" key="2">
    <source>
        <dbReference type="EMBL" id="KAF2154012.1"/>
    </source>
</evidence>
<evidence type="ECO:0008006" key="4">
    <source>
        <dbReference type="Google" id="ProtNLM"/>
    </source>
</evidence>
<feature type="region of interest" description="Disordered" evidence="1">
    <location>
        <begin position="261"/>
        <end position="348"/>
    </location>
</feature>
<feature type="compositionally biased region" description="Polar residues" evidence="1">
    <location>
        <begin position="56"/>
        <end position="66"/>
    </location>
</feature>
<feature type="region of interest" description="Disordered" evidence="1">
    <location>
        <begin position="128"/>
        <end position="155"/>
    </location>
</feature>
<feature type="compositionally biased region" description="Basic and acidic residues" evidence="1">
    <location>
        <begin position="134"/>
        <end position="152"/>
    </location>
</feature>
<sequence>MAAVASKPLEQLQEWPPLDHGLRPQSEPFDIDELCRRLEAYRLEVKLSQLRERSKALQQTATSNPTYKPRYSLIGEPKGFPDLRADRSSRRQTRLFEVDKALDVDSVMSQSLQEPEWVNPKALLAARSQGMSEDEARQTVQERERKEQERAKAQKALNRRSFAFLDSGAPKASSALDSTAKRRRPLSAAFNNFSVPDFKSWHGHGVRSFTHDTPPVPELPKQDTRAKRLSRLPPVEDRTNWAQTDENEDRVAVLAVQTIATSTRPEDKNDADMERDFQPRSAKRRSAFNSKPQIPGVDRIAMTALPAPAKQHQPSSRPAVVPARPSADSAIAMDNDKKTTTHKAERPDRIVRLKSSIRDLFRRRRD</sequence>
<feature type="compositionally biased region" description="Basic and acidic residues" evidence="1">
    <location>
        <begin position="79"/>
        <end position="89"/>
    </location>
</feature>